<dbReference type="Proteomes" id="UP000019089">
    <property type="component" value="Chromosome"/>
</dbReference>
<sequence length="63" mass="7094">MEQTEQGATHFVMQVAPVTKNQAQTLLRPILGRPAEIRKNQRTSFERSGLFCGRSLQALQNIP</sequence>
<organism evidence="1 2">
    <name type="scientific">Pseudomonas syringae CC1557</name>
    <dbReference type="NCBI Taxonomy" id="1357279"/>
    <lineage>
        <taxon>Bacteria</taxon>
        <taxon>Pseudomonadati</taxon>
        <taxon>Pseudomonadota</taxon>
        <taxon>Gammaproteobacteria</taxon>
        <taxon>Pseudomonadales</taxon>
        <taxon>Pseudomonadaceae</taxon>
        <taxon>Pseudomonas</taxon>
        <taxon>Pseudomonas syringae</taxon>
    </lineage>
</organism>
<dbReference type="RefSeq" id="WP_024645420.1">
    <property type="nucleotide sequence ID" value="NZ_CP007014.1"/>
</dbReference>
<protein>
    <submittedName>
        <fullName evidence="1">Uncharacterized protein</fullName>
    </submittedName>
</protein>
<dbReference type="EMBL" id="CP007014">
    <property type="protein sequence ID" value="AHG43686.1"/>
    <property type="molecule type" value="Genomic_DNA"/>
</dbReference>
<evidence type="ECO:0000313" key="2">
    <source>
        <dbReference type="Proteomes" id="UP000019089"/>
    </source>
</evidence>
<dbReference type="KEGG" id="psyr:N018_23565"/>
<dbReference type="STRING" id="1357279.N018_23565"/>
<accession>W0N3N2</accession>
<dbReference type="HOGENOM" id="CLU_2882595_0_0_6"/>
<gene>
    <name evidence="1" type="ORF">N018_23565</name>
</gene>
<name>W0N3N2_PSESX</name>
<reference evidence="1 2" key="1">
    <citation type="submission" date="2013-12" db="EMBL/GenBank/DDBJ databases">
        <title>Interactions Between Genome Architecture and Virulence Genes in Pseudomonas syringae, strain CC1557 as a model.</title>
        <authorList>
            <person name="Baltrus D."/>
            <person name="Hockett K."/>
            <person name="Karlsrud E."/>
            <person name="Dougherty K."/>
            <person name="Nishimura M."/>
        </authorList>
    </citation>
    <scope>NUCLEOTIDE SEQUENCE [LARGE SCALE GENOMIC DNA]</scope>
    <source>
        <strain evidence="1 2">CC1557</strain>
    </source>
</reference>
<proteinExistence type="predicted"/>
<dbReference type="AlphaFoldDB" id="W0N3N2"/>
<evidence type="ECO:0000313" key="1">
    <source>
        <dbReference type="EMBL" id="AHG43686.1"/>
    </source>
</evidence>